<dbReference type="Pfam" id="PF00583">
    <property type="entry name" value="Acetyltransf_1"/>
    <property type="match status" value="1"/>
</dbReference>
<gene>
    <name evidence="2" type="ordered locus">CPF_0436</name>
</gene>
<evidence type="ECO:0000313" key="3">
    <source>
        <dbReference type="Proteomes" id="UP000001823"/>
    </source>
</evidence>
<feature type="domain" description="N-acetyltransferase" evidence="1">
    <location>
        <begin position="32"/>
        <end position="162"/>
    </location>
</feature>
<dbReference type="KEGG" id="cpf:CPF_0436"/>
<name>A0A0H2YSF3_CLOP1</name>
<dbReference type="eggNOG" id="COG0456">
    <property type="taxonomic scope" value="Bacteria"/>
</dbReference>
<dbReference type="CDD" id="cd04301">
    <property type="entry name" value="NAT_SF"/>
    <property type="match status" value="1"/>
</dbReference>
<evidence type="ECO:0000313" key="2">
    <source>
        <dbReference type="EMBL" id="ABG83917.1"/>
    </source>
</evidence>
<dbReference type="Gene3D" id="3.40.630.30">
    <property type="match status" value="1"/>
</dbReference>
<evidence type="ECO:0000259" key="1">
    <source>
        <dbReference type="PROSITE" id="PS51186"/>
    </source>
</evidence>
<dbReference type="GeneID" id="93003220"/>
<dbReference type="RefSeq" id="WP_003455413.1">
    <property type="nucleotide sequence ID" value="NC_008261.1"/>
</dbReference>
<organism evidence="2 3">
    <name type="scientific">Clostridium perfringens (strain ATCC 13124 / DSM 756 / JCM 1290 / NCIMB 6125 / NCTC 8237 / Type A)</name>
    <dbReference type="NCBI Taxonomy" id="195103"/>
    <lineage>
        <taxon>Bacteria</taxon>
        <taxon>Bacillati</taxon>
        <taxon>Bacillota</taxon>
        <taxon>Clostridia</taxon>
        <taxon>Eubacteriales</taxon>
        <taxon>Clostridiaceae</taxon>
        <taxon>Clostridium</taxon>
    </lineage>
</organism>
<dbReference type="PaxDb" id="195103-CPF_0436"/>
<dbReference type="GO" id="GO:0016747">
    <property type="term" value="F:acyltransferase activity, transferring groups other than amino-acyl groups"/>
    <property type="evidence" value="ECO:0007669"/>
    <property type="project" value="InterPro"/>
</dbReference>
<dbReference type="AlphaFoldDB" id="A0A0H2YSF3"/>
<dbReference type="InterPro" id="IPR016181">
    <property type="entry name" value="Acyl_CoA_acyltransferase"/>
</dbReference>
<accession>A0A0H2YSF3</accession>
<dbReference type="HOGENOM" id="CLU_1632501_0_0_9"/>
<proteinExistence type="predicted"/>
<keyword evidence="3" id="KW-1185">Reference proteome</keyword>
<dbReference type="Proteomes" id="UP000001823">
    <property type="component" value="Chromosome"/>
</dbReference>
<dbReference type="EMBL" id="CP000246">
    <property type="protein sequence ID" value="ABG83917.1"/>
    <property type="molecule type" value="Genomic_DNA"/>
</dbReference>
<dbReference type="InterPro" id="IPR000182">
    <property type="entry name" value="GNAT_dom"/>
</dbReference>
<protein>
    <submittedName>
        <fullName evidence="2">Acetyltransferase, GNAT family</fullName>
    </submittedName>
</protein>
<sequence>MESKENSKKSSEAKNKLEKIYSTSLPDGYRFTDFRIGDENNWAYIQYSAGVFKDYQLAIRMIFKEENSLKGNFKNRCVFLENENGERIGTIMIVPSLSEEAGVQEIKYLALLPKYQEQGLGKLLISKAYKMVDDVEGATRINLEAYNDKSIVLFENLGFERS</sequence>
<dbReference type="PROSITE" id="PS51186">
    <property type="entry name" value="GNAT"/>
    <property type="match status" value="1"/>
</dbReference>
<dbReference type="SUPFAM" id="SSF55729">
    <property type="entry name" value="Acyl-CoA N-acyltransferases (Nat)"/>
    <property type="match status" value="1"/>
</dbReference>
<reference evidence="2 3" key="1">
    <citation type="journal article" date="2006" name="Genome Res.">
        <title>Skewed genomic variability in strains of the toxigenic bacterial pathogen, Clostridium perfringens.</title>
        <authorList>
            <person name="Myers G.S."/>
            <person name="Rasko D.A."/>
            <person name="Cheung J.K."/>
            <person name="Ravel J."/>
            <person name="Seshadri R."/>
            <person name="Deboy R.T."/>
            <person name="Ren Q."/>
            <person name="Varga J."/>
            <person name="Awad M.M."/>
            <person name="Brinkac L.M."/>
            <person name="Daugherty S.C."/>
            <person name="Haft D.H."/>
            <person name="Dodson R.J."/>
            <person name="Madupu R."/>
            <person name="Nelson W.C."/>
            <person name="Rosovitz M.J."/>
            <person name="Sullivan S.A."/>
            <person name="Khouri H."/>
            <person name="Dimitrov G.I."/>
            <person name="Watkins K.L."/>
            <person name="Mulligan S."/>
            <person name="Benton J."/>
            <person name="Radune D."/>
            <person name="Fisher D.J."/>
            <person name="Atkins H.S."/>
            <person name="Hiscox T."/>
            <person name="Jost B.H."/>
            <person name="Billington S.J."/>
            <person name="Songer J.G."/>
            <person name="McClane B.A."/>
            <person name="Titball R.W."/>
            <person name="Rood J.I."/>
            <person name="Melville S.B."/>
            <person name="Paulsen I.T."/>
        </authorList>
    </citation>
    <scope>NUCLEOTIDE SEQUENCE [LARGE SCALE GENOMIC DNA]</scope>
    <source>
        <strain evidence="3">ATCC 13124 / DSM 756 / JCM 1290 / NCIMB 6125 / NCTC 8237 / S 107 / Type A</strain>
    </source>
</reference>